<accession>A0ABV0XXB0</accession>
<feature type="region of interest" description="Disordered" evidence="1">
    <location>
        <begin position="1"/>
        <end position="22"/>
    </location>
</feature>
<evidence type="ECO:0000313" key="2">
    <source>
        <dbReference type="EMBL" id="MEQ2285993.1"/>
    </source>
</evidence>
<sequence length="157" mass="17201">MKGMNRTGDKWQPSRSPSCTGKRTNLVLAMRTKLLLHLYRDWMAPNKVPLIPYCRASPTGHHKGRGRMPSPGPQNCLGKLTGTLQYPVDGIELVHCSTAGTKTTLLFLKPRFKYQPDSPLQHPAIGLTREAEVCVPPAVGTHPLVPLLVKGTTTPVC</sequence>
<organism evidence="2 3">
    <name type="scientific">Ameca splendens</name>
    <dbReference type="NCBI Taxonomy" id="208324"/>
    <lineage>
        <taxon>Eukaryota</taxon>
        <taxon>Metazoa</taxon>
        <taxon>Chordata</taxon>
        <taxon>Craniata</taxon>
        <taxon>Vertebrata</taxon>
        <taxon>Euteleostomi</taxon>
        <taxon>Actinopterygii</taxon>
        <taxon>Neopterygii</taxon>
        <taxon>Teleostei</taxon>
        <taxon>Neoteleostei</taxon>
        <taxon>Acanthomorphata</taxon>
        <taxon>Ovalentaria</taxon>
        <taxon>Atherinomorphae</taxon>
        <taxon>Cyprinodontiformes</taxon>
        <taxon>Goodeidae</taxon>
        <taxon>Ameca</taxon>
    </lineage>
</organism>
<proteinExistence type="predicted"/>
<dbReference type="EMBL" id="JAHRIP010015875">
    <property type="protein sequence ID" value="MEQ2285993.1"/>
    <property type="molecule type" value="Genomic_DNA"/>
</dbReference>
<evidence type="ECO:0000313" key="3">
    <source>
        <dbReference type="Proteomes" id="UP001469553"/>
    </source>
</evidence>
<protein>
    <submittedName>
        <fullName evidence="2">Uncharacterized protein</fullName>
    </submittedName>
</protein>
<reference evidence="2 3" key="1">
    <citation type="submission" date="2021-06" db="EMBL/GenBank/DDBJ databases">
        <authorList>
            <person name="Palmer J.M."/>
        </authorList>
    </citation>
    <scope>NUCLEOTIDE SEQUENCE [LARGE SCALE GENOMIC DNA]</scope>
    <source>
        <strain evidence="2 3">AS_MEX2019</strain>
        <tissue evidence="2">Muscle</tissue>
    </source>
</reference>
<dbReference type="Proteomes" id="UP001469553">
    <property type="component" value="Unassembled WGS sequence"/>
</dbReference>
<comment type="caution">
    <text evidence="2">The sequence shown here is derived from an EMBL/GenBank/DDBJ whole genome shotgun (WGS) entry which is preliminary data.</text>
</comment>
<feature type="compositionally biased region" description="Polar residues" evidence="1">
    <location>
        <begin position="13"/>
        <end position="22"/>
    </location>
</feature>
<evidence type="ECO:0000256" key="1">
    <source>
        <dbReference type="SAM" id="MobiDB-lite"/>
    </source>
</evidence>
<keyword evidence="3" id="KW-1185">Reference proteome</keyword>
<gene>
    <name evidence="2" type="ORF">AMECASPLE_037640</name>
</gene>
<name>A0ABV0XXB0_9TELE</name>